<dbReference type="InterPro" id="IPR043144">
    <property type="entry name" value="Mal/L-sulf/L-lact_DH-like_ah"/>
</dbReference>
<dbReference type="SUPFAM" id="SSF89733">
    <property type="entry name" value="L-sulfolactate dehydrogenase-like"/>
    <property type="match status" value="1"/>
</dbReference>
<dbReference type="EMBL" id="FOVK01000018">
    <property type="protein sequence ID" value="SFO12595.1"/>
    <property type="molecule type" value="Genomic_DNA"/>
</dbReference>
<dbReference type="STRING" id="398199.SAMN05421804_101648"/>
<dbReference type="InterPro" id="IPR003767">
    <property type="entry name" value="Malate/L-lactate_DH-like"/>
</dbReference>
<dbReference type="InterPro" id="IPR043143">
    <property type="entry name" value="Mal/L-sulf/L-lact_DH-like_NADP"/>
</dbReference>
<evidence type="ECO:0000256" key="1">
    <source>
        <dbReference type="ARBA" id="ARBA00023002"/>
    </source>
</evidence>
<dbReference type="GO" id="GO:0016491">
    <property type="term" value="F:oxidoreductase activity"/>
    <property type="evidence" value="ECO:0007669"/>
    <property type="project" value="UniProtKB-KW"/>
</dbReference>
<reference evidence="2 3" key="1">
    <citation type="submission" date="2016-10" db="EMBL/GenBank/DDBJ databases">
        <authorList>
            <person name="de Groot N.N."/>
        </authorList>
    </citation>
    <scope>NUCLEOTIDE SEQUENCE [LARGE SCALE GENOMIC DNA]</scope>
    <source>
        <strain evidence="2 3">ML2</strain>
    </source>
</reference>
<evidence type="ECO:0000313" key="3">
    <source>
        <dbReference type="Proteomes" id="UP000181899"/>
    </source>
</evidence>
<dbReference type="RefSeq" id="WP_074913052.1">
    <property type="nucleotide sequence ID" value="NZ_FOVK01000018.1"/>
</dbReference>
<dbReference type="PANTHER" id="PTHR11091">
    <property type="entry name" value="OXIDOREDUCTASE-RELATED"/>
    <property type="match status" value="1"/>
</dbReference>
<keyword evidence="3" id="KW-1185">Reference proteome</keyword>
<dbReference type="OrthoDB" id="9769447at2"/>
<dbReference type="InterPro" id="IPR036111">
    <property type="entry name" value="Mal/L-sulfo/L-lacto_DH-like_sf"/>
</dbReference>
<dbReference type="AlphaFoldDB" id="A0A1I5EM57"/>
<organism evidence="2 3">
    <name type="scientific">Proteiniclasticum ruminis</name>
    <dbReference type="NCBI Taxonomy" id="398199"/>
    <lineage>
        <taxon>Bacteria</taxon>
        <taxon>Bacillati</taxon>
        <taxon>Bacillota</taxon>
        <taxon>Clostridia</taxon>
        <taxon>Eubacteriales</taxon>
        <taxon>Clostridiaceae</taxon>
        <taxon>Proteiniclasticum</taxon>
    </lineage>
</organism>
<protein>
    <submittedName>
        <fullName evidence="2">3-dehydro-L-gulonate 2-dehydrogenase</fullName>
    </submittedName>
</protein>
<keyword evidence="1" id="KW-0560">Oxidoreductase</keyword>
<dbReference type="Proteomes" id="UP000181899">
    <property type="component" value="Unassembled WGS sequence"/>
</dbReference>
<name>A0A1I5EM57_9CLOT</name>
<dbReference type="NCBIfam" id="NF009750">
    <property type="entry name" value="PRK13260.1"/>
    <property type="match status" value="1"/>
</dbReference>
<dbReference type="eggNOG" id="COG2055">
    <property type="taxonomic scope" value="Bacteria"/>
</dbReference>
<accession>A0A1I5EM57</accession>
<dbReference type="PANTHER" id="PTHR11091:SF3">
    <property type="entry name" value="2,3-DIKETO-L-GULONATE REDUCTASE"/>
    <property type="match status" value="1"/>
</dbReference>
<dbReference type="Gene3D" id="3.30.1370.60">
    <property type="entry name" value="Hypothetical oxidoreductase yiak, domain 2"/>
    <property type="match status" value="1"/>
</dbReference>
<evidence type="ECO:0000313" key="2">
    <source>
        <dbReference type="EMBL" id="SFO12595.1"/>
    </source>
</evidence>
<dbReference type="Pfam" id="PF02615">
    <property type="entry name" value="Ldh_2"/>
    <property type="match status" value="1"/>
</dbReference>
<dbReference type="Gene3D" id="1.10.1530.10">
    <property type="match status" value="1"/>
</dbReference>
<proteinExistence type="predicted"/>
<gene>
    <name evidence="2" type="ORF">SAMN04488695_11819</name>
</gene>
<sequence length="334" mass="37127">MRIYYDDMLETFQKILLKRGFSEERAYEAAENFAKTSLDGVYSHGVNRFPRIISQIDTGIIEVEKEAVCEMSFGAMERWDGQLGIGNLNAKRAMKRACELADQFGIGLVALRNTNHWLRGGAFGWQAAEEGYIGICWTNTMPNMPAYGGKDLRIGNNPFIMAVPGKDGAHIVVDMALSQFSYGKMETLKLAGKELPVPGGYDKEGNLTKDPGKILESSQVLPIGFWKGSGFSLVLDMIASILAGGDSVSEIPSDSMKEKGLSQILLAIDPRKFSSMKEIEKMTERIISFTKDSEPLREGGAVYYPGESTIKRREENLRMGIPVEEEIWRIIESL</sequence>